<keyword evidence="2" id="KW-1185">Reference proteome</keyword>
<dbReference type="Proteomes" id="UP001489719">
    <property type="component" value="Unassembled WGS sequence"/>
</dbReference>
<organism evidence="1 2">
    <name type="scientific">Lipomyces orientalis</name>
    <dbReference type="NCBI Taxonomy" id="1233043"/>
    <lineage>
        <taxon>Eukaryota</taxon>
        <taxon>Fungi</taxon>
        <taxon>Dikarya</taxon>
        <taxon>Ascomycota</taxon>
        <taxon>Saccharomycotina</taxon>
        <taxon>Lipomycetes</taxon>
        <taxon>Lipomycetales</taxon>
        <taxon>Lipomycetaceae</taxon>
        <taxon>Lipomyces</taxon>
    </lineage>
</organism>
<evidence type="ECO:0000313" key="1">
    <source>
        <dbReference type="EMBL" id="KAK9318787.1"/>
    </source>
</evidence>
<reference evidence="2" key="1">
    <citation type="journal article" date="2024" name="Front. Bioeng. Biotechnol.">
        <title>Genome-scale model development and genomic sequencing of the oleaginous clade Lipomyces.</title>
        <authorList>
            <person name="Czajka J.J."/>
            <person name="Han Y."/>
            <person name="Kim J."/>
            <person name="Mondo S.J."/>
            <person name="Hofstad B.A."/>
            <person name="Robles A."/>
            <person name="Haridas S."/>
            <person name="Riley R."/>
            <person name="LaButti K."/>
            <person name="Pangilinan J."/>
            <person name="Andreopoulos W."/>
            <person name="Lipzen A."/>
            <person name="Yan J."/>
            <person name="Wang M."/>
            <person name="Ng V."/>
            <person name="Grigoriev I.V."/>
            <person name="Spatafora J.W."/>
            <person name="Magnuson J.K."/>
            <person name="Baker S.E."/>
            <person name="Pomraning K.R."/>
        </authorList>
    </citation>
    <scope>NUCLEOTIDE SEQUENCE [LARGE SCALE GENOMIC DNA]</scope>
    <source>
        <strain evidence="2">CBS 10300</strain>
    </source>
</reference>
<comment type="caution">
    <text evidence="1">The sequence shown here is derived from an EMBL/GenBank/DDBJ whole genome shotgun (WGS) entry which is preliminary data.</text>
</comment>
<gene>
    <name evidence="1" type="ORF">V1517DRAFT_334603</name>
</gene>
<accession>A0ACC3TD50</accession>
<evidence type="ECO:0000313" key="2">
    <source>
        <dbReference type="Proteomes" id="UP001489719"/>
    </source>
</evidence>
<name>A0ACC3TD50_9ASCO</name>
<sequence>MKQKTKTKASGWRQFGSIGTIHNIAVDIRSPTRLYNEFKSIAGKTLGLDNDTRWNSWYVLITTALEPKVRVALHQY</sequence>
<dbReference type="EMBL" id="MU970312">
    <property type="protein sequence ID" value="KAK9318787.1"/>
    <property type="molecule type" value="Genomic_DNA"/>
</dbReference>
<protein>
    <submittedName>
        <fullName evidence="1">Uncharacterized protein</fullName>
    </submittedName>
</protein>
<proteinExistence type="predicted"/>